<reference evidence="2 3" key="1">
    <citation type="journal article" date="2018" name="Nat. Ecol. Evol.">
        <title>Shark genomes provide insights into elasmobranch evolution and the origin of vertebrates.</title>
        <authorList>
            <person name="Hara Y"/>
            <person name="Yamaguchi K"/>
            <person name="Onimaru K"/>
            <person name="Kadota M"/>
            <person name="Koyanagi M"/>
            <person name="Keeley SD"/>
            <person name="Tatsumi K"/>
            <person name="Tanaka K"/>
            <person name="Motone F"/>
            <person name="Kageyama Y"/>
            <person name="Nozu R"/>
            <person name="Adachi N"/>
            <person name="Nishimura O"/>
            <person name="Nakagawa R"/>
            <person name="Tanegashima C"/>
            <person name="Kiyatake I"/>
            <person name="Matsumoto R"/>
            <person name="Murakumo K"/>
            <person name="Nishida K"/>
            <person name="Terakita A"/>
            <person name="Kuratani S"/>
            <person name="Sato K"/>
            <person name="Hyodo S Kuraku.S."/>
        </authorList>
    </citation>
    <scope>NUCLEOTIDE SEQUENCE [LARGE SCALE GENOMIC DNA]</scope>
</reference>
<evidence type="ECO:0000313" key="2">
    <source>
        <dbReference type="EMBL" id="GCC37274.1"/>
    </source>
</evidence>
<evidence type="ECO:0000313" key="3">
    <source>
        <dbReference type="Proteomes" id="UP000287033"/>
    </source>
</evidence>
<feature type="region of interest" description="Disordered" evidence="1">
    <location>
        <begin position="41"/>
        <end position="60"/>
    </location>
</feature>
<protein>
    <submittedName>
        <fullName evidence="2">Uncharacterized protein</fullName>
    </submittedName>
</protein>
<name>A0A401T3T4_CHIPU</name>
<comment type="caution">
    <text evidence="2">The sequence shown here is derived from an EMBL/GenBank/DDBJ whole genome shotgun (WGS) entry which is preliminary data.</text>
</comment>
<dbReference type="EMBL" id="BEZZ01000971">
    <property type="protein sequence ID" value="GCC37274.1"/>
    <property type="molecule type" value="Genomic_DNA"/>
</dbReference>
<accession>A0A401T3T4</accession>
<sequence>MGHLPLAEYLPFLTIQPLRVRNPFGDSAKTFALWAATLKRQATPQNPEPSADFRHDNDKQIEPGLRPASVLIQETRLQIAEDVGNEEPPMSPSCVP</sequence>
<gene>
    <name evidence="2" type="ORF">chiPu_0015777</name>
</gene>
<feature type="compositionally biased region" description="Basic and acidic residues" evidence="1">
    <location>
        <begin position="51"/>
        <end position="60"/>
    </location>
</feature>
<dbReference type="Proteomes" id="UP000287033">
    <property type="component" value="Unassembled WGS sequence"/>
</dbReference>
<evidence type="ECO:0000256" key="1">
    <source>
        <dbReference type="SAM" id="MobiDB-lite"/>
    </source>
</evidence>
<keyword evidence="3" id="KW-1185">Reference proteome</keyword>
<proteinExistence type="predicted"/>
<dbReference type="AlphaFoldDB" id="A0A401T3T4"/>
<organism evidence="2 3">
    <name type="scientific">Chiloscyllium punctatum</name>
    <name type="common">Brownbanded bambooshark</name>
    <name type="synonym">Hemiscyllium punctatum</name>
    <dbReference type="NCBI Taxonomy" id="137246"/>
    <lineage>
        <taxon>Eukaryota</taxon>
        <taxon>Metazoa</taxon>
        <taxon>Chordata</taxon>
        <taxon>Craniata</taxon>
        <taxon>Vertebrata</taxon>
        <taxon>Chondrichthyes</taxon>
        <taxon>Elasmobranchii</taxon>
        <taxon>Galeomorphii</taxon>
        <taxon>Galeoidea</taxon>
        <taxon>Orectolobiformes</taxon>
        <taxon>Hemiscylliidae</taxon>
        <taxon>Chiloscyllium</taxon>
    </lineage>
</organism>